<reference evidence="9" key="1">
    <citation type="submission" date="2025-08" db="UniProtKB">
        <authorList>
            <consortium name="RefSeq"/>
        </authorList>
    </citation>
    <scope>IDENTIFICATION</scope>
    <source>
        <tissue evidence="9">Whole organism</tissue>
    </source>
</reference>
<dbReference type="InterPro" id="IPR024607">
    <property type="entry name" value="Sulfatase_CS"/>
</dbReference>
<dbReference type="GO" id="GO:0030203">
    <property type="term" value="P:glycosaminoglycan metabolic process"/>
    <property type="evidence" value="ECO:0007669"/>
    <property type="project" value="InterPro"/>
</dbReference>
<dbReference type="PIRSF" id="PIRSF036666">
    <property type="entry name" value="G6S"/>
    <property type="match status" value="1"/>
</dbReference>
<feature type="domain" description="Sulfatase N-terminal" evidence="7">
    <location>
        <begin position="39"/>
        <end position="369"/>
    </location>
</feature>
<dbReference type="PROSITE" id="PS00523">
    <property type="entry name" value="SULFATASE_1"/>
    <property type="match status" value="1"/>
</dbReference>
<comment type="similarity">
    <text evidence="2">Belongs to the sulfatase family.</text>
</comment>
<keyword evidence="3" id="KW-0732">Signal</keyword>
<evidence type="ECO:0000256" key="2">
    <source>
        <dbReference type="ARBA" id="ARBA00008779"/>
    </source>
</evidence>
<dbReference type="AlphaFoldDB" id="A0A6J1SKY8"/>
<comment type="PTM">
    <text evidence="6">The conversion to 3-oxoalanine (also known as C-formylglycine, FGly), of a serine or cysteine residue in prokaryotes and of a cysteine residue in eukaryotes, is critical for catalytic activity.</text>
</comment>
<sequence>MSWDHHSRVESTKIKKMASLQISPLLLLLSYLCFVVSKSNIVLILSDDQDTLSFAPLTKTMKLVASKGATLKNSFVNTPLCCPSRSTLLTGLYQHNTGVLNNSIEGNCNSNKWQRRYEPLTFAQEFLTAGYKTFYAGKYLNQYGSHKTGGLSHVPKGWQWWAGLKGNSRYYNYTLSINGTARHFPTSYLTDHIYEMALEFLKGQSLQTTPFLMMLAPPAPHAPYIPSPKYAKLHLNTSVPRTPNFNPSMQKDKHWMMRLPPNQLPPSIVEQIDEYWRQRWRTLMSVDDMVAGIIHTLSNIGLSDNTFVLVTSDNGYHLGHYGLPWDKRQPYDTDIRVPLFIRGPGVKRQMLHNPVMTADIAPTLLDMAGLSIPSHMDGTSFLQSLYSKQKKHYLTRSFLVEHTGEGGKSISVACPWFGDSGLSNCSPESACKCQDARNNSYSCVRTVGPKLDSLLCKFNDREHFLEAYNLVSDPYQMKNIARQMKKKYIARGLTILRKLQSCLGSSCSIFNI</sequence>
<organism evidence="8 9">
    <name type="scientific">Frankliniella occidentalis</name>
    <name type="common">Western flower thrips</name>
    <name type="synonym">Euthrips occidentalis</name>
    <dbReference type="NCBI Taxonomy" id="133901"/>
    <lineage>
        <taxon>Eukaryota</taxon>
        <taxon>Metazoa</taxon>
        <taxon>Ecdysozoa</taxon>
        <taxon>Arthropoda</taxon>
        <taxon>Hexapoda</taxon>
        <taxon>Insecta</taxon>
        <taxon>Pterygota</taxon>
        <taxon>Neoptera</taxon>
        <taxon>Paraneoptera</taxon>
        <taxon>Thysanoptera</taxon>
        <taxon>Terebrantia</taxon>
        <taxon>Thripoidea</taxon>
        <taxon>Thripidae</taxon>
        <taxon>Frankliniella</taxon>
    </lineage>
</organism>
<evidence type="ECO:0000259" key="7">
    <source>
        <dbReference type="Pfam" id="PF00884"/>
    </source>
</evidence>
<keyword evidence="8" id="KW-1185">Reference proteome</keyword>
<evidence type="ECO:0000256" key="5">
    <source>
        <dbReference type="ARBA" id="ARBA00023180"/>
    </source>
</evidence>
<feature type="modified residue" description="3-oxoalanine (Cys)" evidence="6">
    <location>
        <position position="81"/>
    </location>
</feature>
<evidence type="ECO:0000256" key="6">
    <source>
        <dbReference type="PIRSR" id="PIRSR036666-50"/>
    </source>
</evidence>
<evidence type="ECO:0000256" key="3">
    <source>
        <dbReference type="ARBA" id="ARBA00022729"/>
    </source>
</evidence>
<dbReference type="InterPro" id="IPR017850">
    <property type="entry name" value="Alkaline_phosphatase_core_sf"/>
</dbReference>
<keyword evidence="4" id="KW-0378">Hydrolase</keyword>
<evidence type="ECO:0000256" key="1">
    <source>
        <dbReference type="ARBA" id="ARBA00001913"/>
    </source>
</evidence>
<dbReference type="Pfam" id="PF00884">
    <property type="entry name" value="Sulfatase"/>
    <property type="match status" value="1"/>
</dbReference>
<dbReference type="PANTHER" id="PTHR43108:SF8">
    <property type="entry name" value="SD21168P"/>
    <property type="match status" value="1"/>
</dbReference>
<dbReference type="GeneID" id="113207058"/>
<dbReference type="Proteomes" id="UP000504606">
    <property type="component" value="Unplaced"/>
</dbReference>
<evidence type="ECO:0000313" key="8">
    <source>
        <dbReference type="Proteomes" id="UP000504606"/>
    </source>
</evidence>
<dbReference type="SUPFAM" id="SSF53649">
    <property type="entry name" value="Alkaline phosphatase-like"/>
    <property type="match status" value="1"/>
</dbReference>
<protein>
    <submittedName>
        <fullName evidence="9">N-acetylglucosamine-6-sulfatase isoform X1</fullName>
    </submittedName>
</protein>
<dbReference type="Gene3D" id="3.40.720.10">
    <property type="entry name" value="Alkaline Phosphatase, subunit A"/>
    <property type="match status" value="1"/>
</dbReference>
<dbReference type="CDD" id="cd16147">
    <property type="entry name" value="G6S"/>
    <property type="match status" value="1"/>
</dbReference>
<dbReference type="InterPro" id="IPR000917">
    <property type="entry name" value="Sulfatase_N"/>
</dbReference>
<dbReference type="InterPro" id="IPR012251">
    <property type="entry name" value="GlcNAc_6-SO4ase"/>
</dbReference>
<dbReference type="OrthoDB" id="96314at2759"/>
<comment type="cofactor">
    <cofactor evidence="1">
        <name>Ca(2+)</name>
        <dbReference type="ChEBI" id="CHEBI:29108"/>
    </cofactor>
</comment>
<dbReference type="PANTHER" id="PTHR43108">
    <property type="entry name" value="N-ACETYLGLUCOSAMINE-6-SULFATASE FAMILY MEMBER"/>
    <property type="match status" value="1"/>
</dbReference>
<evidence type="ECO:0000256" key="4">
    <source>
        <dbReference type="ARBA" id="ARBA00022801"/>
    </source>
</evidence>
<evidence type="ECO:0000313" key="9">
    <source>
        <dbReference type="RefSeq" id="XP_026279201.1"/>
    </source>
</evidence>
<dbReference type="PROSITE" id="PS00149">
    <property type="entry name" value="SULFATASE_2"/>
    <property type="match status" value="1"/>
</dbReference>
<accession>A0A6J1SKY8</accession>
<dbReference type="RefSeq" id="XP_026279201.1">
    <property type="nucleotide sequence ID" value="XM_026423416.2"/>
</dbReference>
<dbReference type="KEGG" id="foc:113207058"/>
<name>A0A6J1SKY8_FRAOC</name>
<dbReference type="GO" id="GO:0005539">
    <property type="term" value="F:glycosaminoglycan binding"/>
    <property type="evidence" value="ECO:0007669"/>
    <property type="project" value="TreeGrafter"/>
</dbReference>
<proteinExistence type="inferred from homology"/>
<dbReference type="GO" id="GO:0008449">
    <property type="term" value="F:N-acetylglucosamine-6-sulfatase activity"/>
    <property type="evidence" value="ECO:0007669"/>
    <property type="project" value="InterPro"/>
</dbReference>
<gene>
    <name evidence="9" type="primary">LOC113207058</name>
</gene>
<keyword evidence="5" id="KW-0325">Glycoprotein</keyword>